<reference evidence="23 24" key="1">
    <citation type="submission" date="2015-10" db="EMBL/GenBank/DDBJ databases">
        <title>Genomic differences between typical nodule nitrogen-fixing rhizobial strains and those coming from bean seeds.</title>
        <authorList>
            <person name="Peralta H."/>
            <person name="Aguilar-Vera A."/>
            <person name="Diaz R."/>
            <person name="Mora Y."/>
            <person name="Martinez-Batallar G."/>
            <person name="Salazar E."/>
            <person name="Vargas-Lagunas C."/>
            <person name="Encarnacion S."/>
            <person name="Girard L."/>
            <person name="Mora J."/>
        </authorList>
    </citation>
    <scope>NUCLEOTIDE SEQUENCE [LARGE SCALE GENOMIC DNA]</scope>
    <source>
        <strain evidence="23 24">CFNEI 73</strain>
        <plasmid evidence="23 24">B</plasmid>
    </source>
</reference>
<dbReference type="InterPro" id="IPR033651">
    <property type="entry name" value="PaeLigD_Pol-like"/>
</dbReference>
<evidence type="ECO:0000256" key="16">
    <source>
        <dbReference type="ARBA" id="ARBA00023204"/>
    </source>
</evidence>
<dbReference type="Pfam" id="PF21686">
    <property type="entry name" value="LigD_Prim-Pol"/>
    <property type="match status" value="1"/>
</dbReference>
<evidence type="ECO:0000256" key="8">
    <source>
        <dbReference type="ARBA" id="ARBA00022741"/>
    </source>
</evidence>
<comment type="catalytic activity">
    <reaction evidence="20">
        <text>ATP + (deoxyribonucleotide)n-3'-hydroxyl + 5'-phospho-(deoxyribonucleotide)m = (deoxyribonucleotide)n+m + AMP + diphosphate.</text>
        <dbReference type="EC" id="6.5.1.1"/>
    </reaction>
</comment>
<proteinExistence type="predicted"/>
<evidence type="ECO:0000256" key="2">
    <source>
        <dbReference type="ARBA" id="ARBA00012727"/>
    </source>
</evidence>
<dbReference type="CDD" id="cd07906">
    <property type="entry name" value="Adenylation_DNA_ligase_LigD_LigC"/>
    <property type="match status" value="1"/>
</dbReference>
<dbReference type="Proteomes" id="UP000182306">
    <property type="component" value="Plasmid B"/>
</dbReference>
<dbReference type="AlphaFoldDB" id="A0A1L3LUE4"/>
<evidence type="ECO:0000313" key="24">
    <source>
        <dbReference type="Proteomes" id="UP000182306"/>
    </source>
</evidence>
<accession>A0A1L3LUE4</accession>
<evidence type="ECO:0000256" key="15">
    <source>
        <dbReference type="ARBA" id="ARBA00023172"/>
    </source>
</evidence>
<evidence type="ECO:0000256" key="4">
    <source>
        <dbReference type="ARBA" id="ARBA00022679"/>
    </source>
</evidence>
<evidence type="ECO:0000256" key="9">
    <source>
        <dbReference type="ARBA" id="ARBA00022763"/>
    </source>
</evidence>
<organism evidence="23 24">
    <name type="scientific">Sinorhizobium americanum</name>
    <dbReference type="NCBI Taxonomy" id="194963"/>
    <lineage>
        <taxon>Bacteria</taxon>
        <taxon>Pseudomonadati</taxon>
        <taxon>Pseudomonadota</taxon>
        <taxon>Alphaproteobacteria</taxon>
        <taxon>Hyphomicrobiales</taxon>
        <taxon>Rhizobiaceae</taxon>
        <taxon>Sinorhizobium/Ensifer group</taxon>
        <taxon>Sinorhizobium</taxon>
    </lineage>
</organism>
<dbReference type="InterPro" id="IPR012310">
    <property type="entry name" value="DNA_ligase_ATP-dep_cent"/>
</dbReference>
<evidence type="ECO:0000256" key="19">
    <source>
        <dbReference type="ARBA" id="ARBA00029943"/>
    </source>
</evidence>
<keyword evidence="13" id="KW-0239">DNA-directed DNA polymerase</keyword>
<dbReference type="InterPro" id="IPR014143">
    <property type="entry name" value="NHEJ_ligase_prk"/>
</dbReference>
<keyword evidence="14" id="KW-0238">DNA-binding</keyword>
<gene>
    <name evidence="23" type="ORF">SAMCFNEI73_pB0496</name>
</gene>
<keyword evidence="23" id="KW-0614">Plasmid</keyword>
<evidence type="ECO:0000256" key="10">
    <source>
        <dbReference type="ARBA" id="ARBA00022801"/>
    </source>
</evidence>
<dbReference type="Pfam" id="PF04679">
    <property type="entry name" value="DNA_ligase_A_C"/>
    <property type="match status" value="1"/>
</dbReference>
<keyword evidence="15" id="KW-0233">DNA recombination</keyword>
<keyword evidence="11" id="KW-0269">Exonuclease</keyword>
<evidence type="ECO:0000256" key="3">
    <source>
        <dbReference type="ARBA" id="ARBA00022598"/>
    </source>
</evidence>
<keyword evidence="3 23" id="KW-0436">Ligase</keyword>
<evidence type="ECO:0000256" key="17">
    <source>
        <dbReference type="ARBA" id="ARBA00023211"/>
    </source>
</evidence>
<evidence type="ECO:0000256" key="11">
    <source>
        <dbReference type="ARBA" id="ARBA00022839"/>
    </source>
</evidence>
<dbReference type="InterPro" id="IPR014146">
    <property type="entry name" value="LigD_ligase_dom"/>
</dbReference>
<dbReference type="GO" id="GO:0003887">
    <property type="term" value="F:DNA-directed DNA polymerase activity"/>
    <property type="evidence" value="ECO:0007669"/>
    <property type="project" value="UniProtKB-KW"/>
</dbReference>
<keyword evidence="12" id="KW-0067">ATP-binding</keyword>
<sequence length="946" mass="104765">MGAACHLEGGAETNREHSSLCREINYFNWPGAYVRETPDRPRRCRLVSFDNQEADVGAAARAAGGCREMDDNLSKYRAKRDFKKTSEPSGEAQVKPSNRRRFVIQKHDATRLHYDLRLELDGVFKSWAVTKGPSLDPHDKRLAVEVEDHPLDYGDFEGTIPKGQYGGGTVMLWDRGYWEPEGRKSPEEALKKGDFKFTLHGKRLHGSFVLVRMRNDRDGGKRTNWLLIKHHDDHSVEENGAAVLEENPTSVASGRSMEQIAEGEGRKPRPFMMAKANVEADAVWDSKHGLAADERKKRSRKDVVTSTAADLPHFIAPQLCETLSRPPAGADWLHEIKFDGYRIQMRVAEGKVTLKTRKGLDWTAKYPETADAASELPDCIIDGEICALDDNGAPDFAALQAALSEGKTGDLVYFAFDLLFDGGEDLRSTRLLERKERLENLLTDTGDDPRIRYVEHFESGGDAVLRSACKLHLEGIISKQMDAPYQSGRTDTWAKSKCRAGHEVVIGGYAKTNGKFRSLLVGVHRGDHFVYVGRVGTGYGAKKVQTLLPRLKGLETARSPFTGIGAPKKQAEVVWVKPELVAEIEFEGWTADGLVRQAAFKGLRQDKPAKEVEAEKPATPAKTHTSEPAPSAKTRAVHRKGAKSEVMGVLISSPGKPLWPDAGDGEPVTKEDLARYHEAVGTWLIDHIKGRPCSIIRAPDGIGGEQFFQRHAMPGTSNLLELVKVFGDRKPYLQIDRIEGLAAIAQIGGIELHPWNCEPGKPEVPGRLVFDLDPGPDVPFAAVVSAAREMRDRLDELGLVSFCKTTGGKGLHVVTPFAVNKRKPLSWAEAKGFAHDVCLEMARDNPDLYLIKMSKILRGGRIFLDYLRNDRMATAVAPLSPRARPGATVSMPLNWTQVKSDLDPKRFTVRTVPALLAKTTAWQDYCDGERPLEQAIKRLGKSRRAA</sequence>
<evidence type="ECO:0000256" key="6">
    <source>
        <dbReference type="ARBA" id="ARBA00022722"/>
    </source>
</evidence>
<dbReference type="InterPro" id="IPR052171">
    <property type="entry name" value="NHEJ_LigD"/>
</dbReference>
<evidence type="ECO:0000256" key="21">
    <source>
        <dbReference type="SAM" id="MobiDB-lite"/>
    </source>
</evidence>
<dbReference type="GO" id="GO:0004527">
    <property type="term" value="F:exonuclease activity"/>
    <property type="evidence" value="ECO:0007669"/>
    <property type="project" value="UniProtKB-KW"/>
</dbReference>
<dbReference type="GO" id="GO:0046872">
    <property type="term" value="F:metal ion binding"/>
    <property type="evidence" value="ECO:0007669"/>
    <property type="project" value="UniProtKB-KW"/>
</dbReference>
<evidence type="ECO:0000256" key="5">
    <source>
        <dbReference type="ARBA" id="ARBA00022695"/>
    </source>
</evidence>
<keyword evidence="16" id="KW-0234">DNA repair</keyword>
<feature type="compositionally biased region" description="Basic and acidic residues" evidence="21">
    <location>
        <begin position="606"/>
        <end position="616"/>
    </location>
</feature>
<dbReference type="Gene3D" id="3.30.1490.70">
    <property type="match status" value="1"/>
</dbReference>
<evidence type="ECO:0000256" key="1">
    <source>
        <dbReference type="ARBA" id="ARBA00001936"/>
    </source>
</evidence>
<name>A0A1L3LUE4_9HYPH</name>
<dbReference type="NCBIfam" id="TIGR02778">
    <property type="entry name" value="ligD_pol"/>
    <property type="match status" value="1"/>
</dbReference>
<dbReference type="SUPFAM" id="SSF56091">
    <property type="entry name" value="DNA ligase/mRNA capping enzyme, catalytic domain"/>
    <property type="match status" value="1"/>
</dbReference>
<evidence type="ECO:0000256" key="12">
    <source>
        <dbReference type="ARBA" id="ARBA00022840"/>
    </source>
</evidence>
<geneLocation type="plasmid" evidence="23 24">
    <name>B</name>
</geneLocation>
<keyword evidence="18" id="KW-0511">Multifunctional enzyme</keyword>
<dbReference type="NCBIfam" id="TIGR02777">
    <property type="entry name" value="LigD_PE_dom"/>
    <property type="match status" value="1"/>
</dbReference>
<dbReference type="InterPro" id="IPR014144">
    <property type="entry name" value="LigD_PE_domain"/>
</dbReference>
<dbReference type="EMBL" id="CP013109">
    <property type="protein sequence ID" value="APG93692.1"/>
    <property type="molecule type" value="Genomic_DNA"/>
</dbReference>
<dbReference type="Gene3D" id="2.40.50.140">
    <property type="entry name" value="Nucleic acid-binding proteins"/>
    <property type="match status" value="1"/>
</dbReference>
<keyword evidence="6" id="KW-0540">Nuclease</keyword>
<evidence type="ECO:0000259" key="22">
    <source>
        <dbReference type="PROSITE" id="PS50160"/>
    </source>
</evidence>
<dbReference type="PANTHER" id="PTHR42705:SF2">
    <property type="entry name" value="BIFUNCTIONAL NON-HOMOLOGOUS END JOINING PROTEIN LIGD"/>
    <property type="match status" value="1"/>
</dbReference>
<keyword evidence="9" id="KW-0227">DNA damage</keyword>
<evidence type="ECO:0000256" key="13">
    <source>
        <dbReference type="ARBA" id="ARBA00022932"/>
    </source>
</evidence>
<dbReference type="NCBIfam" id="TIGR02779">
    <property type="entry name" value="NHEJ_ligase_lig"/>
    <property type="match status" value="1"/>
</dbReference>
<dbReference type="NCBIfam" id="TIGR02776">
    <property type="entry name" value="NHEJ_ligase_prk"/>
    <property type="match status" value="1"/>
</dbReference>
<dbReference type="Gene3D" id="3.30.470.30">
    <property type="entry name" value="DNA ligase/mRNA capping enzyme"/>
    <property type="match status" value="1"/>
</dbReference>
<keyword evidence="4" id="KW-0808">Transferase</keyword>
<feature type="region of interest" description="Disordered" evidence="21">
    <location>
        <begin position="606"/>
        <end position="642"/>
    </location>
</feature>
<dbReference type="GO" id="GO:0003910">
    <property type="term" value="F:DNA ligase (ATP) activity"/>
    <property type="evidence" value="ECO:0007669"/>
    <property type="project" value="UniProtKB-EC"/>
</dbReference>
<feature type="domain" description="ATP-dependent DNA ligase family profile" evidence="22">
    <location>
        <begin position="404"/>
        <end position="497"/>
    </location>
</feature>
<keyword evidence="8" id="KW-0547">Nucleotide-binding</keyword>
<evidence type="ECO:0000256" key="14">
    <source>
        <dbReference type="ARBA" id="ARBA00023125"/>
    </source>
</evidence>
<dbReference type="GO" id="GO:0006310">
    <property type="term" value="P:DNA recombination"/>
    <property type="evidence" value="ECO:0007669"/>
    <property type="project" value="UniProtKB-KW"/>
</dbReference>
<dbReference type="Pfam" id="PF13298">
    <property type="entry name" value="LigD_N"/>
    <property type="match status" value="1"/>
</dbReference>
<comment type="cofactor">
    <cofactor evidence="1">
        <name>Mn(2+)</name>
        <dbReference type="ChEBI" id="CHEBI:29035"/>
    </cofactor>
</comment>
<dbReference type="KEGG" id="same:SAMCFNEI73_pB0496"/>
<dbReference type="GO" id="GO:0003677">
    <property type="term" value="F:DNA binding"/>
    <property type="evidence" value="ECO:0007669"/>
    <property type="project" value="UniProtKB-KW"/>
</dbReference>
<dbReference type="SUPFAM" id="SSF50249">
    <property type="entry name" value="Nucleic acid-binding proteins"/>
    <property type="match status" value="1"/>
</dbReference>
<dbReference type="Gene3D" id="3.90.920.10">
    <property type="entry name" value="DNA primase, PRIM domain"/>
    <property type="match status" value="1"/>
</dbReference>
<evidence type="ECO:0000256" key="18">
    <source>
        <dbReference type="ARBA" id="ARBA00023268"/>
    </source>
</evidence>
<dbReference type="Pfam" id="PF01068">
    <property type="entry name" value="DNA_ligase_A_M"/>
    <property type="match status" value="1"/>
</dbReference>
<dbReference type="CDD" id="cd07971">
    <property type="entry name" value="OBF_DNA_ligase_LigD"/>
    <property type="match status" value="1"/>
</dbReference>
<dbReference type="EC" id="6.5.1.1" evidence="2"/>
<dbReference type="InterPro" id="IPR012309">
    <property type="entry name" value="DNA_ligase_ATP-dep_C"/>
</dbReference>
<keyword evidence="7" id="KW-0479">Metal-binding</keyword>
<dbReference type="PANTHER" id="PTHR42705">
    <property type="entry name" value="BIFUNCTIONAL NON-HOMOLOGOUS END JOINING PROTEIN LIGD"/>
    <property type="match status" value="1"/>
</dbReference>
<dbReference type="InterPro" id="IPR012340">
    <property type="entry name" value="NA-bd_OB-fold"/>
</dbReference>
<evidence type="ECO:0000313" key="23">
    <source>
        <dbReference type="EMBL" id="APG93692.1"/>
    </source>
</evidence>
<evidence type="ECO:0000256" key="7">
    <source>
        <dbReference type="ARBA" id="ARBA00022723"/>
    </source>
</evidence>
<protein>
    <recommendedName>
        <fullName evidence="2">DNA ligase (ATP)</fullName>
        <ecNumber evidence="2">6.5.1.1</ecNumber>
    </recommendedName>
    <alternativeName>
        <fullName evidence="19">NHEJ DNA polymerase</fullName>
    </alternativeName>
</protein>
<keyword evidence="17" id="KW-0464">Manganese</keyword>
<dbReference type="NCBIfam" id="NF004628">
    <property type="entry name" value="PRK05972.1"/>
    <property type="match status" value="1"/>
</dbReference>
<evidence type="ECO:0000256" key="20">
    <source>
        <dbReference type="ARBA" id="ARBA00034003"/>
    </source>
</evidence>
<keyword evidence="24" id="KW-1185">Reference proteome</keyword>
<keyword evidence="5" id="KW-0548">Nucleotidyltransferase</keyword>
<dbReference type="PROSITE" id="PS50160">
    <property type="entry name" value="DNA_LIGASE_A3"/>
    <property type="match status" value="1"/>
</dbReference>
<dbReference type="GO" id="GO:0006281">
    <property type="term" value="P:DNA repair"/>
    <property type="evidence" value="ECO:0007669"/>
    <property type="project" value="UniProtKB-KW"/>
</dbReference>
<dbReference type="GO" id="GO:0005524">
    <property type="term" value="F:ATP binding"/>
    <property type="evidence" value="ECO:0007669"/>
    <property type="project" value="UniProtKB-KW"/>
</dbReference>
<dbReference type="InterPro" id="IPR014145">
    <property type="entry name" value="LigD_pol_dom"/>
</dbReference>
<keyword evidence="10" id="KW-0378">Hydrolase</keyword>
<dbReference type="CDD" id="cd04862">
    <property type="entry name" value="PaeLigD_Pol_like"/>
    <property type="match status" value="1"/>
</dbReference>